<evidence type="ECO:0000313" key="1">
    <source>
        <dbReference type="EMBL" id="QDG51510.1"/>
    </source>
</evidence>
<accession>A0A4Y6PTD4</accession>
<dbReference type="Gene3D" id="3.40.50.410">
    <property type="entry name" value="von Willebrand factor, type A domain"/>
    <property type="match status" value="1"/>
</dbReference>
<keyword evidence="2" id="KW-1185">Reference proteome</keyword>
<dbReference type="EMBL" id="CP041186">
    <property type="protein sequence ID" value="QDG51510.1"/>
    <property type="molecule type" value="Genomic_DNA"/>
</dbReference>
<name>A0A4Y6PTD4_PERCE</name>
<dbReference type="InterPro" id="IPR036465">
    <property type="entry name" value="vWFA_dom_sf"/>
</dbReference>
<dbReference type="Proteomes" id="UP000315995">
    <property type="component" value="Chromosome"/>
</dbReference>
<dbReference type="RefSeq" id="WP_141197990.1">
    <property type="nucleotide sequence ID" value="NZ_CP041186.1"/>
</dbReference>
<reference evidence="1 2" key="1">
    <citation type="submission" date="2019-06" db="EMBL/GenBank/DDBJ databases">
        <title>Persicimonas caeni gen. nov., sp. nov., a predatory bacterium isolated from solar saltern.</title>
        <authorList>
            <person name="Wang S."/>
        </authorList>
    </citation>
    <scope>NUCLEOTIDE SEQUENCE [LARGE SCALE GENOMIC DNA]</scope>
    <source>
        <strain evidence="1 2">YN101</strain>
    </source>
</reference>
<gene>
    <name evidence="1" type="ORF">FIV42_12370</name>
</gene>
<dbReference type="AlphaFoldDB" id="A0A4Y6PTD4"/>
<proteinExistence type="predicted"/>
<dbReference type="OrthoDB" id="5479759at2"/>
<evidence type="ECO:0000313" key="2">
    <source>
        <dbReference type="Proteomes" id="UP000315995"/>
    </source>
</evidence>
<organism evidence="1 2">
    <name type="scientific">Persicimonas caeni</name>
    <dbReference type="NCBI Taxonomy" id="2292766"/>
    <lineage>
        <taxon>Bacteria</taxon>
        <taxon>Deltaproteobacteria</taxon>
        <taxon>Bradymonadales</taxon>
        <taxon>Bradymonadaceae</taxon>
        <taxon>Persicimonas</taxon>
    </lineage>
</organism>
<protein>
    <recommendedName>
        <fullName evidence="3">VWA domain-containing protein</fullName>
    </recommendedName>
</protein>
<sequence>MLAAGCLVVAGAGLVTACNEHPVELANTDGIVDIFPEPPATEPEKVDILWVIDNSGSMCQEQEALRDEFDSFIEEFTARNIDFHIGVTTTQMRMFNQDVVALPGRLQSTPQPIPGSYQGCSGDEGDPSIPTDGYEPIRKNIEAAIACTKDPSRWQSLLEVDDDTIACALDTRDCATTIKSLFPTATNGESPYRDIPKVLRASDSRYQGEDGLIDRQKLMDDFACMSFVGTSGWAIEKGLSAVNLAVSPEMTGGTVENPVDAEAPNHGLLRENAQFAAIFLTDENDCSHDGSLDECSDLNCALANHPKFADESPLIAPDALAAELVANVAGSKGVEPDDFDPRNIVVASLHANSKRYGATANYPEADPSTFQLCEQPPESLKKEPSCSNPETFGTAYSGDRYEAFLRSFDGDRIYPKPQGEFMPGLVCNPDEFSGHMKGIATTIVGAVEQCITQMPVSCQGPSDTSCPSFPFDAGAGQCSQFGRVDQYFCDNAIQVRMYPKERSFADLQDHEYCLADSIDSQMAPNGCVVDPNVYGFEPCSARDEGVTIKWNEARWFERLQGFRLEVVVSAGNLTRR</sequence>
<accession>A0A5B8Y512</accession>
<evidence type="ECO:0008006" key="3">
    <source>
        <dbReference type="Google" id="ProtNLM"/>
    </source>
</evidence>